<protein>
    <recommendedName>
        <fullName evidence="14">ATP synthase complex subunit 8</fullName>
    </recommendedName>
</protein>
<keyword evidence="7 15" id="KW-1133">Transmembrane helix</keyword>
<evidence type="ECO:0000256" key="6">
    <source>
        <dbReference type="ARBA" id="ARBA00022781"/>
    </source>
</evidence>
<dbReference type="GeneID" id="16017280"/>
<dbReference type="CTD" id="4509"/>
<dbReference type="InterPro" id="IPR050635">
    <property type="entry name" value="ATPase_protein_8"/>
</dbReference>
<sequence>MPQLNPAPWLYILIASWVILLTVVFPKTLNYTLPNEPTLQSVDKEKQDSWLWSWH</sequence>
<dbReference type="RefSeq" id="YP_008144938.1">
    <property type="nucleotide sequence ID" value="NC_021620.1"/>
</dbReference>
<evidence type="ECO:0000313" key="16">
    <source>
        <dbReference type="EMBL" id="AGO20433.1"/>
    </source>
</evidence>
<dbReference type="EMBL" id="KT593869">
    <property type="protein sequence ID" value="AMZ79610.1"/>
    <property type="molecule type" value="Genomic_DNA"/>
</dbReference>
<evidence type="ECO:0000256" key="15">
    <source>
        <dbReference type="SAM" id="Phobius"/>
    </source>
</evidence>
<dbReference type="GO" id="GO:0015078">
    <property type="term" value="F:proton transmembrane transporter activity"/>
    <property type="evidence" value="ECO:0007669"/>
    <property type="project" value="InterPro"/>
</dbReference>
<feature type="transmembrane region" description="Helical" evidence="15">
    <location>
        <begin position="6"/>
        <end position="25"/>
    </location>
</feature>
<dbReference type="InterPro" id="IPR001421">
    <property type="entry name" value="ATP8_metazoa"/>
</dbReference>
<keyword evidence="9 14" id="KW-0496">Mitochondrion</keyword>
<geneLocation type="mitochondrion" evidence="16"/>
<dbReference type="AlphaFoldDB" id="R9XYV8"/>
<evidence type="ECO:0000256" key="2">
    <source>
        <dbReference type="ARBA" id="ARBA00008892"/>
    </source>
</evidence>
<evidence type="ECO:0000256" key="4">
    <source>
        <dbReference type="ARBA" id="ARBA00022547"/>
    </source>
</evidence>
<dbReference type="GO" id="GO:0015986">
    <property type="term" value="P:proton motive force-driven ATP synthesis"/>
    <property type="evidence" value="ECO:0007669"/>
    <property type="project" value="InterPro"/>
</dbReference>
<evidence type="ECO:0000313" key="17">
    <source>
        <dbReference type="EMBL" id="AMZ79610.1"/>
    </source>
</evidence>
<dbReference type="PANTHER" id="PTHR39937:SF1">
    <property type="entry name" value="ATP SYNTHASE PROTEIN 8"/>
    <property type="match status" value="1"/>
</dbReference>
<organism evidence="16">
    <name type="scientific">Eleutheronema tetradactylum</name>
    <name type="common">Indian salmon</name>
    <dbReference type="NCBI Taxonomy" id="210139"/>
    <lineage>
        <taxon>Eukaryota</taxon>
        <taxon>Metazoa</taxon>
        <taxon>Chordata</taxon>
        <taxon>Craniata</taxon>
        <taxon>Vertebrata</taxon>
        <taxon>Euteleostomi</taxon>
        <taxon>Actinopterygii</taxon>
        <taxon>Neopterygii</taxon>
        <taxon>Teleostei</taxon>
        <taxon>Neoteleostei</taxon>
        <taxon>Acanthomorphata</taxon>
        <taxon>Carangaria</taxon>
        <taxon>Carangaria incertae sedis</taxon>
        <taxon>Polynemidae</taxon>
        <taxon>Eleutheronema</taxon>
    </lineage>
</organism>
<keyword evidence="11" id="KW-0066">ATP synthesis</keyword>
<evidence type="ECO:0000256" key="7">
    <source>
        <dbReference type="ARBA" id="ARBA00022989"/>
    </source>
</evidence>
<evidence type="ECO:0000256" key="10">
    <source>
        <dbReference type="ARBA" id="ARBA00023136"/>
    </source>
</evidence>
<keyword evidence="8 14" id="KW-0406">Ion transport</keyword>
<dbReference type="Pfam" id="PF00895">
    <property type="entry name" value="ATP-synt_8"/>
    <property type="match status" value="1"/>
</dbReference>
<evidence type="ECO:0000256" key="14">
    <source>
        <dbReference type="RuleBase" id="RU003661"/>
    </source>
</evidence>
<evidence type="ECO:0000256" key="8">
    <source>
        <dbReference type="ARBA" id="ARBA00023065"/>
    </source>
</evidence>
<keyword evidence="3 14" id="KW-0813">Transport</keyword>
<comment type="subunit">
    <text evidence="13">Component of the ATP synthase complex composed at least of ATP5F1A/subunit alpha, ATP5F1B/subunit beta, ATP5MC1/subunit c (homooctomer), MT-ATP6/subunit a, MT-ATP8/subunit 8, ATP5ME/subunit e, ATP5MF/subunit f, ATP5MG/subunit g, ATP5MK/subunit k, ATP5MJ/subunit j, ATP5F1C/subunit gamma, ATP5F1D/subunit delta, ATP5F1E/subunit epsilon, ATP5PF/subunit F6, ATP5PB/subunit b, ATP5PD/subunit d, ATP5PO/subunit OSCP. ATP synthase complex consists of a soluble F(1) head domain (subunits alpha(3) and beta(3)) - the catalytic core - and a membrane F(0) domain - the membrane proton channel (subunits c, a, 8, e, f, g, k and j). These two domains are linked by a central stalk (subunits gamma, delta, and epsilon) rotating inside the F1 region and a stationary peripheral stalk (subunits F6, b, d, and OSCP).</text>
</comment>
<gene>
    <name evidence="16" type="primary">ATP8</name>
</gene>
<keyword evidence="4 14" id="KW-0138">CF(0)</keyword>
<dbReference type="PANTHER" id="PTHR39937">
    <property type="entry name" value="ATP SYNTHASE PROTEIN 8"/>
    <property type="match status" value="1"/>
</dbReference>
<keyword evidence="10 15" id="KW-0472">Membrane</keyword>
<evidence type="ECO:0000256" key="11">
    <source>
        <dbReference type="ARBA" id="ARBA00023310"/>
    </source>
</evidence>
<keyword evidence="6 14" id="KW-0375">Hydrogen ion transport</keyword>
<proteinExistence type="inferred from homology"/>
<evidence type="ECO:0000256" key="12">
    <source>
        <dbReference type="ARBA" id="ARBA00053067"/>
    </source>
</evidence>
<comment type="similarity">
    <text evidence="2 14">Belongs to the ATPase protein 8 family.</text>
</comment>
<evidence type="ECO:0000256" key="1">
    <source>
        <dbReference type="ARBA" id="ARBA00004304"/>
    </source>
</evidence>
<dbReference type="EMBL" id="KC878730">
    <property type="protein sequence ID" value="AGO20433.1"/>
    <property type="molecule type" value="Genomic_DNA"/>
</dbReference>
<reference evidence="17" key="2">
    <citation type="journal article" date="2015" name="Mitochondrial DNA">
        <title>The complete mitochondrial genome sequence of Eleutheronema tetradactylum (Mugiliformes: Polynemidae) and phylogenetic studies of Mugiliformes.</title>
        <authorList>
            <person name="Wang G.H."/>
            <person name="Hao R.C."/>
            <person name="Yang G.Z."/>
            <person name="Zan L.S."/>
        </authorList>
    </citation>
    <scope>NUCLEOTIDE SEQUENCE</scope>
</reference>
<name>R9XYV8_9TELE</name>
<evidence type="ECO:0000256" key="9">
    <source>
        <dbReference type="ARBA" id="ARBA00023128"/>
    </source>
</evidence>
<reference evidence="17" key="3">
    <citation type="submission" date="2015-08" db="EMBL/GenBank/DDBJ databases">
        <authorList>
            <person name="Babu N.S."/>
            <person name="Beckwith C.J."/>
            <person name="Beseler K.G."/>
            <person name="Brison A."/>
            <person name="Carone J.V."/>
            <person name="Caskin T.P."/>
            <person name="Diamond M."/>
            <person name="Durham M.E."/>
            <person name="Foxe J.M."/>
            <person name="Go M."/>
            <person name="Henderson B.A."/>
            <person name="Jones I.B."/>
            <person name="McGettigan J.A."/>
            <person name="Micheletti S.J."/>
            <person name="Nasrallah M.E."/>
            <person name="Ortiz D."/>
            <person name="Piller C.R."/>
            <person name="Privatt S.R."/>
            <person name="Schneider S.L."/>
            <person name="Sharp S."/>
            <person name="Smith T.C."/>
            <person name="Stanton J.D."/>
            <person name="Ullery H.E."/>
            <person name="Wilson R.J."/>
            <person name="Serrano M.G."/>
            <person name="Buck G."/>
            <person name="Lee V."/>
            <person name="Wang Y."/>
            <person name="Carvalho R."/>
            <person name="Voegtly L."/>
            <person name="Shi R."/>
            <person name="Duckworth R."/>
            <person name="Johnson A."/>
            <person name="Loviza R."/>
            <person name="Walstead R."/>
            <person name="Shah Z."/>
            <person name="Kiflezghi M."/>
            <person name="Wade K."/>
            <person name="Ball S.L."/>
            <person name="Bradley K.W."/>
            <person name="Asai D.J."/>
            <person name="Bowman C.A."/>
            <person name="Russell D.A."/>
            <person name="Pope W.H."/>
            <person name="Jacobs-Sera D."/>
            <person name="Hendrix R.W."/>
            <person name="Hatfull G.F."/>
        </authorList>
    </citation>
    <scope>NUCLEOTIDE SEQUENCE</scope>
</reference>
<keyword evidence="5 14" id="KW-0812">Transmembrane</keyword>
<accession>R9XYV8</accession>
<comment type="function">
    <text evidence="12">Subunit 8, of the mitochondrial membrane ATP synthase complex (F(1)F(0) ATP synthase or Complex V) that produces ATP from ADP in the presence of a proton gradient across the membrane which is generated by electron transport complexes of the respiratory chain. ATP synthase complex consist of a soluble F(1) head domain - the catalytic core - and a membrane F(1) domain - the membrane proton channel. These two domains are linked by a central stalk rotating inside the F(1) region and a stationary peripheral stalk. During catalysis, ATP synthesis in the catalytic domain of F(1) is coupled via a rotary mechanism of the central stalk subunits to proton translocation. In vivo, can only synthesize ATP although its ATP hydrolase activity can be activated artificially in vitro. Part of the complex F(0) domain.</text>
</comment>
<evidence type="ECO:0000256" key="5">
    <source>
        <dbReference type="ARBA" id="ARBA00022692"/>
    </source>
</evidence>
<reference evidence="16" key="1">
    <citation type="submission" date="2013-04" db="EMBL/GenBank/DDBJ databases">
        <authorList>
            <person name="Xu T.J."/>
            <person name="Zhang B."/>
            <person name="Wang R.X."/>
        </authorList>
    </citation>
    <scope>NUCLEOTIDE SEQUENCE</scope>
</reference>
<dbReference type="GO" id="GO:0045259">
    <property type="term" value="C:proton-transporting ATP synthase complex"/>
    <property type="evidence" value="ECO:0007669"/>
    <property type="project" value="UniProtKB-KW"/>
</dbReference>
<evidence type="ECO:0000256" key="3">
    <source>
        <dbReference type="ARBA" id="ARBA00022448"/>
    </source>
</evidence>
<evidence type="ECO:0000256" key="13">
    <source>
        <dbReference type="ARBA" id="ARBA00064647"/>
    </source>
</evidence>
<comment type="subcellular location">
    <subcellularLocation>
        <location evidence="1 14">Mitochondrion membrane</location>
        <topology evidence="1 14">Single-pass membrane protein</topology>
    </subcellularLocation>
</comment>
<dbReference type="GO" id="GO:0031966">
    <property type="term" value="C:mitochondrial membrane"/>
    <property type="evidence" value="ECO:0007669"/>
    <property type="project" value="UniProtKB-SubCell"/>
</dbReference>